<accession>A0A2U3K5S4</accession>
<dbReference type="PANTHER" id="PTHR33495">
    <property type="entry name" value="ANTI-SIGMA FACTOR ANTAGONIST TM_1081-RELATED-RELATED"/>
    <property type="match status" value="1"/>
</dbReference>
<gene>
    <name evidence="2" type="ORF">SBF1_1420002</name>
</gene>
<dbReference type="Gene3D" id="3.30.750.24">
    <property type="entry name" value="STAS domain"/>
    <property type="match status" value="1"/>
</dbReference>
<proteinExistence type="predicted"/>
<dbReference type="Pfam" id="PF01740">
    <property type="entry name" value="STAS"/>
    <property type="match status" value="1"/>
</dbReference>
<dbReference type="Proteomes" id="UP000238916">
    <property type="component" value="Unassembled WGS sequence"/>
</dbReference>
<dbReference type="InterPro" id="IPR036513">
    <property type="entry name" value="STAS_dom_sf"/>
</dbReference>
<feature type="domain" description="STAS" evidence="1">
    <location>
        <begin position="1"/>
        <end position="100"/>
    </location>
</feature>
<dbReference type="OrthoDB" id="9794628at2"/>
<protein>
    <submittedName>
        <fullName evidence="2">STAS domain protein</fullName>
    </submittedName>
</protein>
<evidence type="ECO:0000313" key="2">
    <source>
        <dbReference type="EMBL" id="SPF35011.1"/>
    </source>
</evidence>
<evidence type="ECO:0000313" key="3">
    <source>
        <dbReference type="Proteomes" id="UP000238916"/>
    </source>
</evidence>
<name>A0A2U3K5S4_9FIRM</name>
<dbReference type="AlphaFoldDB" id="A0A2U3K5S4"/>
<dbReference type="GO" id="GO:0043856">
    <property type="term" value="F:anti-sigma factor antagonist activity"/>
    <property type="evidence" value="ECO:0007669"/>
    <property type="project" value="TreeGrafter"/>
</dbReference>
<sequence length="100" mass="11108">MKHSIKVSGNQAMIFLKDKIYVSDASLLRDDILLIIDQGITDLKMDLSGLTYIDSSGLGTLVTINKRTKEKSGRLVLTGAQGLPMDLIKRTRLDKVFNIE</sequence>
<dbReference type="PROSITE" id="PS50801">
    <property type="entry name" value="STAS"/>
    <property type="match status" value="1"/>
</dbReference>
<dbReference type="EMBL" id="OMOF01000049">
    <property type="protein sequence ID" value="SPF35011.1"/>
    <property type="molecule type" value="Genomic_DNA"/>
</dbReference>
<dbReference type="SUPFAM" id="SSF52091">
    <property type="entry name" value="SpoIIaa-like"/>
    <property type="match status" value="1"/>
</dbReference>
<dbReference type="CDD" id="cd07043">
    <property type="entry name" value="STAS_anti-anti-sigma_factors"/>
    <property type="match status" value="1"/>
</dbReference>
<dbReference type="InterPro" id="IPR002645">
    <property type="entry name" value="STAS_dom"/>
</dbReference>
<evidence type="ECO:0000259" key="1">
    <source>
        <dbReference type="PROSITE" id="PS50801"/>
    </source>
</evidence>
<reference evidence="3" key="1">
    <citation type="submission" date="2018-02" db="EMBL/GenBank/DDBJ databases">
        <authorList>
            <person name="Hausmann B."/>
        </authorList>
    </citation>
    <scope>NUCLEOTIDE SEQUENCE [LARGE SCALE GENOMIC DNA]</scope>
    <source>
        <strain evidence="3">Peat soil MAG SbF1</strain>
    </source>
</reference>
<organism evidence="2 3">
    <name type="scientific">Candidatus Desulfosporosinus infrequens</name>
    <dbReference type="NCBI Taxonomy" id="2043169"/>
    <lineage>
        <taxon>Bacteria</taxon>
        <taxon>Bacillati</taxon>
        <taxon>Bacillota</taxon>
        <taxon>Clostridia</taxon>
        <taxon>Eubacteriales</taxon>
        <taxon>Desulfitobacteriaceae</taxon>
        <taxon>Desulfosporosinus</taxon>
    </lineage>
</organism>